<dbReference type="Proteomes" id="UP000095286">
    <property type="component" value="Unplaced"/>
</dbReference>
<proteinExistence type="predicted"/>
<evidence type="ECO:0000313" key="1">
    <source>
        <dbReference type="Proteomes" id="UP000095286"/>
    </source>
</evidence>
<evidence type="ECO:0000313" key="2">
    <source>
        <dbReference type="WBParaSite" id="RSKR_0001151800.1"/>
    </source>
</evidence>
<reference evidence="2" key="1">
    <citation type="submission" date="2016-11" db="UniProtKB">
        <authorList>
            <consortium name="WormBaseParasite"/>
        </authorList>
    </citation>
    <scope>IDENTIFICATION</scope>
    <source>
        <strain evidence="2">KR3021</strain>
    </source>
</reference>
<name>A0AC35UH61_9BILA</name>
<protein>
    <submittedName>
        <fullName evidence="2">AAA_12 domain-containing protein</fullName>
    </submittedName>
</protein>
<organism evidence="1 2">
    <name type="scientific">Rhabditophanes sp. KR3021</name>
    <dbReference type="NCBI Taxonomy" id="114890"/>
    <lineage>
        <taxon>Eukaryota</taxon>
        <taxon>Metazoa</taxon>
        <taxon>Ecdysozoa</taxon>
        <taxon>Nematoda</taxon>
        <taxon>Chromadorea</taxon>
        <taxon>Rhabditida</taxon>
        <taxon>Tylenchina</taxon>
        <taxon>Panagrolaimomorpha</taxon>
        <taxon>Strongyloidoidea</taxon>
        <taxon>Alloionematidae</taxon>
        <taxon>Rhabditophanes</taxon>
    </lineage>
</organism>
<dbReference type="WBParaSite" id="RSKR_0001151800.1">
    <property type="protein sequence ID" value="RSKR_0001151800.1"/>
    <property type="gene ID" value="RSKR_0001151800"/>
</dbReference>
<sequence length="727" mass="82882">MTDLAEGFAKLSLNDIVDEVDMEAETTSISSHENYRYYEGSDEDEYTDYKFESKKELIERCYECIKMCDEAESKKLDKTSRILINYKSIPNYKNPATYTLKCTVSFDDLIETKKLSDLGYDRDKNLTVSFFTTDYKDKRYNDVELQGTISFMAFFNTNTEIKLLDLNIDFDTTSIDCDIDDIFEASTIVYVIPSSPDNMLHENVGALEDHLEYLWEQDVGRALLDLLVRGRRRDVISNTNIMREDAIPKYKDKQLNKEQYEALNLAIDGHPICYIQAPPGTGKTVVCAMIANSLPNEKIFLTTETNKAADNLAECCWNSKQDGNRLIRYFAKSAESKLIQLPCYAENIIKDNLSKVYRHQLTCDQNDSLDEYQELKNYMSNYENRRRLGFGRVAATRKKLALLEGVRNEILAQQYNPNIIVTTSNYGKRGLRNKLNRDEIRRVIVDEAGQMTVCGFIQLAGFFPNASFTLVGDINQLPPFVPCDCIPVNSKCNILFESILKLVSDSRMVPFKNLITSYRMHPVLLDLVSKSFYNDTLVSGVKASERLLVIEKLALPVKSYPMAWLDTIGCLATLSLKTSYENKKEAEYVTKFVMNLLRIGFDGDQIGVICMYKGQVKYISSLLRDSLVTVNTVDGFQGNEREVIIICTTRTSSRSYNGYPNQCTDFLGDPFRINVAISRAKSCLIIFGDIEYLEKNSHWSGIINYFREKEAVGNAADFSKIFSSLAQ</sequence>
<accession>A0AC35UH61</accession>